<evidence type="ECO:0000259" key="3">
    <source>
        <dbReference type="PROSITE" id="PS51918"/>
    </source>
</evidence>
<keyword evidence="2" id="KW-0479">Metal-binding</keyword>
<keyword evidence="5" id="KW-1185">Reference proteome</keyword>
<dbReference type="SUPFAM" id="SSF102114">
    <property type="entry name" value="Radical SAM enzymes"/>
    <property type="match status" value="1"/>
</dbReference>
<dbReference type="InterPro" id="IPR034505">
    <property type="entry name" value="Coproporphyrinogen-III_oxidase"/>
</dbReference>
<name>A0A9J7BVX0_9BACT</name>
<dbReference type="SMART" id="SM00729">
    <property type="entry name" value="Elp3"/>
    <property type="match status" value="1"/>
</dbReference>
<dbReference type="NCBIfam" id="TIGR00539">
    <property type="entry name" value="hemN_rel"/>
    <property type="match status" value="1"/>
</dbReference>
<dbReference type="InterPro" id="IPR006638">
    <property type="entry name" value="Elp3/MiaA/NifB-like_rSAM"/>
</dbReference>
<evidence type="ECO:0000256" key="2">
    <source>
        <dbReference type="RuleBase" id="RU364116"/>
    </source>
</evidence>
<dbReference type="InterPro" id="IPR010723">
    <property type="entry name" value="HemN_C"/>
</dbReference>
<evidence type="ECO:0000313" key="5">
    <source>
        <dbReference type="Proteomes" id="UP001059380"/>
    </source>
</evidence>
<keyword evidence="2" id="KW-0004">4Fe-4S</keyword>
<evidence type="ECO:0000256" key="1">
    <source>
        <dbReference type="ARBA" id="ARBA00006100"/>
    </source>
</evidence>
<comment type="similarity">
    <text evidence="1">Belongs to the anaerobic coproporphyrinogen-III oxidase family. HemW subfamily.</text>
</comment>
<comment type="subcellular location">
    <subcellularLocation>
        <location evidence="2">Cytoplasm</location>
    </subcellularLocation>
</comment>
<feature type="domain" description="Radical SAM core" evidence="3">
    <location>
        <begin position="1"/>
        <end position="220"/>
    </location>
</feature>
<keyword evidence="2" id="KW-0963">Cytoplasm</keyword>
<evidence type="ECO:0000313" key="4">
    <source>
        <dbReference type="EMBL" id="UWZ86673.1"/>
    </source>
</evidence>
<keyword evidence="2" id="KW-0411">Iron-sulfur</keyword>
<dbReference type="Proteomes" id="UP001059380">
    <property type="component" value="Chromosome"/>
</dbReference>
<gene>
    <name evidence="4" type="primary">hemW</name>
    <name evidence="4" type="ORF">MOP44_12175</name>
</gene>
<protein>
    <recommendedName>
        <fullName evidence="2">Heme chaperone HemW</fullName>
    </recommendedName>
</protein>
<proteinExistence type="inferred from homology"/>
<dbReference type="InterPro" id="IPR058240">
    <property type="entry name" value="rSAM_sf"/>
</dbReference>
<dbReference type="GO" id="GO:0006779">
    <property type="term" value="P:porphyrin-containing compound biosynthetic process"/>
    <property type="evidence" value="ECO:0007669"/>
    <property type="project" value="InterPro"/>
</dbReference>
<accession>A0A9J7BVX0</accession>
<dbReference type="Pfam" id="PF06969">
    <property type="entry name" value="HemN_C"/>
    <property type="match status" value="1"/>
</dbReference>
<keyword evidence="2" id="KW-0408">Iron</keyword>
<keyword evidence="2" id="KW-0143">Chaperone</keyword>
<dbReference type="InterPro" id="IPR007197">
    <property type="entry name" value="rSAM"/>
</dbReference>
<dbReference type="GO" id="GO:0051539">
    <property type="term" value="F:4 iron, 4 sulfur cluster binding"/>
    <property type="evidence" value="ECO:0007669"/>
    <property type="project" value="UniProtKB-UniRule"/>
</dbReference>
<dbReference type="InterPro" id="IPR004559">
    <property type="entry name" value="HemW-like"/>
</dbReference>
<dbReference type="PANTHER" id="PTHR13932:SF5">
    <property type="entry name" value="RADICAL S-ADENOSYL METHIONINE DOMAIN-CONTAINING PROTEIN 1, MITOCHONDRIAL"/>
    <property type="match status" value="1"/>
</dbReference>
<reference evidence="4" key="1">
    <citation type="submission" date="2021-04" db="EMBL/GenBank/DDBJ databases">
        <title>Phylogenetic analysis of Acidobacteriaceae.</title>
        <authorList>
            <person name="Qiu L."/>
            <person name="Zhang Q."/>
        </authorList>
    </citation>
    <scope>NUCLEOTIDE SEQUENCE</scope>
    <source>
        <strain evidence="4">DSM 25168</strain>
    </source>
</reference>
<keyword evidence="2" id="KW-0949">S-adenosyl-L-methionine</keyword>
<dbReference type="PROSITE" id="PS51918">
    <property type="entry name" value="RADICAL_SAM"/>
    <property type="match status" value="1"/>
</dbReference>
<dbReference type="AlphaFoldDB" id="A0A9J7BVX0"/>
<dbReference type="PANTHER" id="PTHR13932">
    <property type="entry name" value="COPROPORPHYRINIGEN III OXIDASE"/>
    <property type="match status" value="1"/>
</dbReference>
<keyword evidence="2" id="KW-0349">Heme</keyword>
<sequence>MYPASEHARYIARVIEEVTGARNWAEKLALDLPHPVDTIYLGGGTPSLLEPELFERLFGAIRRDFDVAADAEITVECAPGQLPQATLDAMASAGVNRVSLGVQSFIDKEAHESGRLHGRAIVLDDLRRLRASGISNLNVDLIAGLAGQTFASWDESLGVLLDSGVPHASVYMLEVDEDSRLGRELMAGGARYRAGLVPTDDAIAQMYETAISRLESAGLKQYEISNFAQPGSESRHNLRYWQRRPYLGLGLDASSMLRDREGEFVLRATTTDDLKGYLEGDTARETAWLGPERQVEEAWFLGLRTNAGVDPSELEEEFGTESTADSVGVAEGLVGDGLLTQQEGRFRLTPRGRLISNDIFQEFLAETGHEALGTSG</sequence>
<dbReference type="EMBL" id="CP093313">
    <property type="protein sequence ID" value="UWZ86673.1"/>
    <property type="molecule type" value="Genomic_DNA"/>
</dbReference>
<dbReference type="GO" id="GO:0046872">
    <property type="term" value="F:metal ion binding"/>
    <property type="evidence" value="ECO:0007669"/>
    <property type="project" value="UniProtKB-UniRule"/>
</dbReference>
<dbReference type="KEGG" id="orp:MOP44_12175"/>
<comment type="function">
    <text evidence="2">Probably acts as a heme chaperone, transferring heme to an unknown acceptor. Binds one molecule of heme per monomer, possibly covalently. Binds 1 [4Fe-4S] cluster. The cluster is coordinated with 3 cysteines and an exchangeable S-adenosyl-L-methionine.</text>
</comment>
<dbReference type="GO" id="GO:0005737">
    <property type="term" value="C:cytoplasm"/>
    <property type="evidence" value="ECO:0007669"/>
    <property type="project" value="UniProtKB-SubCell"/>
</dbReference>
<dbReference type="GO" id="GO:0004109">
    <property type="term" value="F:coproporphyrinogen oxidase activity"/>
    <property type="evidence" value="ECO:0007669"/>
    <property type="project" value="InterPro"/>
</dbReference>
<organism evidence="4 5">
    <name type="scientific">Occallatibacter riparius</name>
    <dbReference type="NCBI Taxonomy" id="1002689"/>
    <lineage>
        <taxon>Bacteria</taxon>
        <taxon>Pseudomonadati</taxon>
        <taxon>Acidobacteriota</taxon>
        <taxon>Terriglobia</taxon>
        <taxon>Terriglobales</taxon>
        <taxon>Acidobacteriaceae</taxon>
        <taxon>Occallatibacter</taxon>
    </lineage>
</organism>
<dbReference type="Pfam" id="PF04055">
    <property type="entry name" value="Radical_SAM"/>
    <property type="match status" value="1"/>
</dbReference>